<keyword evidence="2" id="KW-0472">Membrane</keyword>
<evidence type="ECO:0000256" key="1">
    <source>
        <dbReference type="ARBA" id="ARBA00007362"/>
    </source>
</evidence>
<feature type="transmembrane region" description="Helical" evidence="2">
    <location>
        <begin position="241"/>
        <end position="260"/>
    </location>
</feature>
<organism evidence="4 5">
    <name type="scientific">Thermaerobacter composti</name>
    <dbReference type="NCBI Taxonomy" id="554949"/>
    <lineage>
        <taxon>Bacteria</taxon>
        <taxon>Bacillati</taxon>
        <taxon>Bacillota</taxon>
        <taxon>Clostridia</taxon>
        <taxon>Eubacteriales</taxon>
        <taxon>Clostridiales Family XVII. Incertae Sedis</taxon>
        <taxon>Thermaerobacter</taxon>
    </lineage>
</organism>
<reference evidence="4 5" key="1">
    <citation type="submission" date="2023-08" db="EMBL/GenBank/DDBJ databases">
        <title>Genome sequence of Thermaerobacter compostii strain Ins1, a spore-forming filamentous bacterium isolated from a deep geothermal reservoir.</title>
        <authorList>
            <person name="Bregnard D."/>
            <person name="Gonzalez D."/>
            <person name="Junier P."/>
        </authorList>
    </citation>
    <scope>NUCLEOTIDE SEQUENCE [LARGE SCALE GENOMIC DNA]</scope>
    <source>
        <strain evidence="4 5">Ins1</strain>
    </source>
</reference>
<feature type="transmembrane region" description="Helical" evidence="2">
    <location>
        <begin position="38"/>
        <end position="54"/>
    </location>
</feature>
<dbReference type="RefSeq" id="WP_135225035.1">
    <property type="nucleotide sequence ID" value="NZ_CP132508.1"/>
</dbReference>
<evidence type="ECO:0000259" key="3">
    <source>
        <dbReference type="Pfam" id="PF00892"/>
    </source>
</evidence>
<accession>A0ABZ0QSL2</accession>
<keyword evidence="2" id="KW-1133">Transmembrane helix</keyword>
<feature type="domain" description="EamA" evidence="3">
    <location>
        <begin position="5"/>
        <end position="138"/>
    </location>
</feature>
<evidence type="ECO:0000256" key="2">
    <source>
        <dbReference type="SAM" id="Phobius"/>
    </source>
</evidence>
<name>A0ABZ0QSL2_9FIRM</name>
<feature type="transmembrane region" description="Helical" evidence="2">
    <location>
        <begin position="266"/>
        <end position="282"/>
    </location>
</feature>
<feature type="transmembrane region" description="Helical" evidence="2">
    <location>
        <begin position="146"/>
        <end position="167"/>
    </location>
</feature>
<comment type="similarity">
    <text evidence="1">Belongs to the EamA transporter family.</text>
</comment>
<dbReference type="Proteomes" id="UP001304683">
    <property type="component" value="Chromosome"/>
</dbReference>
<feature type="transmembrane region" description="Helical" evidence="2">
    <location>
        <begin position="66"/>
        <end position="87"/>
    </location>
</feature>
<feature type="transmembrane region" description="Helical" evidence="2">
    <location>
        <begin position="210"/>
        <end position="229"/>
    </location>
</feature>
<keyword evidence="2" id="KW-0812">Transmembrane</keyword>
<dbReference type="InterPro" id="IPR000620">
    <property type="entry name" value="EamA_dom"/>
</dbReference>
<feature type="transmembrane region" description="Helical" evidence="2">
    <location>
        <begin position="179"/>
        <end position="198"/>
    </location>
</feature>
<dbReference type="InterPro" id="IPR037185">
    <property type="entry name" value="EmrE-like"/>
</dbReference>
<feature type="domain" description="EamA" evidence="3">
    <location>
        <begin position="150"/>
        <end position="281"/>
    </location>
</feature>
<protein>
    <submittedName>
        <fullName evidence="4">EamA family transporter</fullName>
    </submittedName>
</protein>
<dbReference type="EMBL" id="CP132508">
    <property type="protein sequence ID" value="WPD19627.1"/>
    <property type="molecule type" value="Genomic_DNA"/>
</dbReference>
<evidence type="ECO:0000313" key="4">
    <source>
        <dbReference type="EMBL" id="WPD19627.1"/>
    </source>
</evidence>
<keyword evidence="5" id="KW-1185">Reference proteome</keyword>
<dbReference type="SUPFAM" id="SSF103481">
    <property type="entry name" value="Multidrug resistance efflux transporter EmrE"/>
    <property type="match status" value="2"/>
</dbReference>
<evidence type="ECO:0000313" key="5">
    <source>
        <dbReference type="Proteomes" id="UP001304683"/>
    </source>
</evidence>
<feature type="transmembrane region" description="Helical" evidence="2">
    <location>
        <begin position="124"/>
        <end position="140"/>
    </location>
</feature>
<sequence length="307" mass="31583">MAARGTAYVLAAASLWGTLGIVARLAYAGGATPGEVVFFRAAIAFGLAWAAAWRQGVSLAVPRRRWPLLVAYGTISVGLFYLSYFWAVRLLPVAVAAVLLYTAPVLVAVLARLLLGEPLGPRRVLALAVAVAGVVLVSAPDPAAGVPWVGLAVGLLAGLTYALYSIFGKLALRDLDPAAVVVYTLGVGALVLLVALPPSRLLRLEWTPAVWGWVVLLGAGPTFLAYRLYTAGLQWIPASTAAIVATVEPVVAALLGWLVLGEALTGGQGVGALLVLLASVLAQEGAVRGVRGPDGGKEARRPCPSAG</sequence>
<dbReference type="PANTHER" id="PTHR22911">
    <property type="entry name" value="ACYL-MALONYL CONDENSING ENZYME-RELATED"/>
    <property type="match status" value="1"/>
</dbReference>
<dbReference type="Gene3D" id="1.10.3730.20">
    <property type="match status" value="2"/>
</dbReference>
<gene>
    <name evidence="4" type="ORF">Q5761_02855</name>
</gene>
<proteinExistence type="inferred from homology"/>
<dbReference type="PANTHER" id="PTHR22911:SF79">
    <property type="entry name" value="MOBA-LIKE NTP TRANSFERASE DOMAIN-CONTAINING PROTEIN"/>
    <property type="match status" value="1"/>
</dbReference>
<feature type="transmembrane region" description="Helical" evidence="2">
    <location>
        <begin position="93"/>
        <end position="115"/>
    </location>
</feature>
<dbReference type="Pfam" id="PF00892">
    <property type="entry name" value="EamA"/>
    <property type="match status" value="2"/>
</dbReference>